<accession>A0ABV8VWQ2</accession>
<evidence type="ECO:0000256" key="1">
    <source>
        <dbReference type="SAM" id="Phobius"/>
    </source>
</evidence>
<gene>
    <name evidence="2" type="ORF">ACFOZ1_09420</name>
</gene>
<feature type="transmembrane region" description="Helical" evidence="1">
    <location>
        <begin position="37"/>
        <end position="55"/>
    </location>
</feature>
<organism evidence="2 3">
    <name type="scientific">Gracilibacillus marinus</name>
    <dbReference type="NCBI Taxonomy" id="630535"/>
    <lineage>
        <taxon>Bacteria</taxon>
        <taxon>Bacillati</taxon>
        <taxon>Bacillota</taxon>
        <taxon>Bacilli</taxon>
        <taxon>Bacillales</taxon>
        <taxon>Bacillaceae</taxon>
        <taxon>Gracilibacillus</taxon>
    </lineage>
</organism>
<feature type="transmembrane region" description="Helical" evidence="1">
    <location>
        <begin position="12"/>
        <end position="31"/>
    </location>
</feature>
<name>A0ABV8VWQ2_9BACI</name>
<evidence type="ECO:0000313" key="2">
    <source>
        <dbReference type="EMBL" id="MFC4388025.1"/>
    </source>
</evidence>
<dbReference type="RefSeq" id="WP_390198739.1">
    <property type="nucleotide sequence ID" value="NZ_JBHSDV010000002.1"/>
</dbReference>
<evidence type="ECO:0008006" key="4">
    <source>
        <dbReference type="Google" id="ProtNLM"/>
    </source>
</evidence>
<proteinExistence type="predicted"/>
<evidence type="ECO:0000313" key="3">
    <source>
        <dbReference type="Proteomes" id="UP001595880"/>
    </source>
</evidence>
<protein>
    <recommendedName>
        <fullName evidence="4">DUF308 domain-containing protein</fullName>
    </recommendedName>
</protein>
<keyword evidence="1" id="KW-0812">Transmembrane</keyword>
<keyword evidence="1" id="KW-1133">Transmembrane helix</keyword>
<feature type="transmembrane region" description="Helical" evidence="1">
    <location>
        <begin position="159"/>
        <end position="182"/>
    </location>
</feature>
<keyword evidence="3" id="KW-1185">Reference proteome</keyword>
<feature type="transmembrane region" description="Helical" evidence="1">
    <location>
        <begin position="133"/>
        <end position="153"/>
    </location>
</feature>
<sequence length="193" mass="22242">MSGKEVTFKESRIIATTLLLVGMGFLASVVPEVNLNLFLFNLFLAIIAFVLFYTFWRKLKFQSKRYYSLLSYVMTNTLAIYFAIPLLRLYFLTFTFWFGIGMLLIMIIVPYLYAKEIAFGVQKPYKSKLGKIFLIYTVLVMVFGISAYMGSLYHANADALVVAVVVFLLSLMFFFLAPILLIKPEEMDELMKK</sequence>
<feature type="transmembrane region" description="Helical" evidence="1">
    <location>
        <begin position="67"/>
        <end position="84"/>
    </location>
</feature>
<comment type="caution">
    <text evidence="2">The sequence shown here is derived from an EMBL/GenBank/DDBJ whole genome shotgun (WGS) entry which is preliminary data.</text>
</comment>
<keyword evidence="1" id="KW-0472">Membrane</keyword>
<reference evidence="3" key="1">
    <citation type="journal article" date="2019" name="Int. J. Syst. Evol. Microbiol.">
        <title>The Global Catalogue of Microorganisms (GCM) 10K type strain sequencing project: providing services to taxonomists for standard genome sequencing and annotation.</title>
        <authorList>
            <consortium name="The Broad Institute Genomics Platform"/>
            <consortium name="The Broad Institute Genome Sequencing Center for Infectious Disease"/>
            <person name="Wu L."/>
            <person name="Ma J."/>
        </authorList>
    </citation>
    <scope>NUCLEOTIDE SEQUENCE [LARGE SCALE GENOMIC DNA]</scope>
    <source>
        <strain evidence="3">KACC 14058</strain>
    </source>
</reference>
<feature type="transmembrane region" description="Helical" evidence="1">
    <location>
        <begin position="90"/>
        <end position="113"/>
    </location>
</feature>
<dbReference type="EMBL" id="JBHSDV010000002">
    <property type="protein sequence ID" value="MFC4388025.1"/>
    <property type="molecule type" value="Genomic_DNA"/>
</dbReference>
<dbReference type="Proteomes" id="UP001595880">
    <property type="component" value="Unassembled WGS sequence"/>
</dbReference>